<dbReference type="InterPro" id="IPR006678">
    <property type="entry name" value="tRNA_intron_Endonuc_N"/>
</dbReference>
<dbReference type="GO" id="GO:0003676">
    <property type="term" value="F:nucleic acid binding"/>
    <property type="evidence" value="ECO:0007669"/>
    <property type="project" value="InterPro"/>
</dbReference>
<evidence type="ECO:0000259" key="8">
    <source>
        <dbReference type="Pfam" id="PF02778"/>
    </source>
</evidence>
<feature type="compositionally biased region" description="Polar residues" evidence="6">
    <location>
        <begin position="232"/>
        <end position="246"/>
    </location>
</feature>
<feature type="active site" evidence="5">
    <location>
        <position position="386"/>
    </location>
</feature>
<evidence type="ECO:0000256" key="1">
    <source>
        <dbReference type="ARBA" id="ARBA00008078"/>
    </source>
</evidence>
<dbReference type="InterPro" id="IPR036167">
    <property type="entry name" value="tRNA_intron_Endo_cat-like_sf"/>
</dbReference>
<feature type="compositionally biased region" description="Polar residues" evidence="6">
    <location>
        <begin position="260"/>
        <end position="269"/>
    </location>
</feature>
<dbReference type="InterPro" id="IPR006677">
    <property type="entry name" value="tRNA_intron_Endonuc_cat-like"/>
</dbReference>
<evidence type="ECO:0000313" key="9">
    <source>
        <dbReference type="EMBL" id="RMX54931.1"/>
    </source>
</evidence>
<feature type="region of interest" description="Disordered" evidence="6">
    <location>
        <begin position="258"/>
        <end position="277"/>
    </location>
</feature>
<feature type="domain" description="tRNA intron endonuclease catalytic" evidence="7">
    <location>
        <begin position="348"/>
        <end position="409"/>
    </location>
</feature>
<sequence>MADVGRIPRCKKGARFHPKEAPFPIPIQSISGKQSSTDRWYYYTGHFRDNCVVIEDSGDLTFLYKMGFFGKGFLSRSKPEYETISNISQKAFSKSEKLRRLPPKEREIRQSKFRIVRKERFKNHKQWWQQATGTTCKQDEKTCESLGDKIVNKKRIISPSPKKRKRMHVETAKLKDVTSVNQLEFCNGTIETETQSNDNDNDDDGDDDDDDDNKEEEDDDDLDYDDDDDRNVLSNSNGDGEASITNRDLDEVMQDVLRNKSGSSSASRLESNRNKSDRAIAKAKGTNHKACSTRQDDPYKVYEHLQLSLEEAFFLSYGLGCLSVLDKDKKPLSLGQMWCAFCEAKQEFIPNYVSYHYFRSKGWVPKMGIKYGTDLVLYKEGMPFYHSSYSVIVQMVDHQREDTEKSAKTTSVRELSWRQLCGVGRVNEHAAKVLSIFYSNAYKCHCFSSFI</sequence>
<keyword evidence="10" id="KW-1185">Reference proteome</keyword>
<dbReference type="CDD" id="cd22363">
    <property type="entry name" value="tRNA-intron_lyase_C"/>
    <property type="match status" value="1"/>
</dbReference>
<dbReference type="STRING" id="46731.A0A3M6UMT2"/>
<dbReference type="Proteomes" id="UP000275408">
    <property type="component" value="Unassembled WGS sequence"/>
</dbReference>
<dbReference type="OrthoDB" id="10249562at2759"/>
<evidence type="ECO:0000256" key="3">
    <source>
        <dbReference type="ARBA" id="ARBA00023239"/>
    </source>
</evidence>
<gene>
    <name evidence="9" type="ORF">pdam_00019686</name>
</gene>
<feature type="compositionally biased region" description="Acidic residues" evidence="6">
    <location>
        <begin position="199"/>
        <end position="229"/>
    </location>
</feature>
<dbReference type="Gene3D" id="3.40.1350.10">
    <property type="match status" value="1"/>
</dbReference>
<dbReference type="PANTHER" id="PTHR21227">
    <property type="entry name" value="TRNA-SPLICING ENDONUCLEASE SUBUNIT SEN2"/>
    <property type="match status" value="1"/>
</dbReference>
<evidence type="ECO:0000259" key="7">
    <source>
        <dbReference type="Pfam" id="PF01974"/>
    </source>
</evidence>
<comment type="caution">
    <text evidence="9">The sequence shown here is derived from an EMBL/GenBank/DDBJ whole genome shotgun (WGS) entry which is preliminary data.</text>
</comment>
<organism evidence="9 10">
    <name type="scientific">Pocillopora damicornis</name>
    <name type="common">Cauliflower coral</name>
    <name type="synonym">Millepora damicornis</name>
    <dbReference type="NCBI Taxonomy" id="46731"/>
    <lineage>
        <taxon>Eukaryota</taxon>
        <taxon>Metazoa</taxon>
        <taxon>Cnidaria</taxon>
        <taxon>Anthozoa</taxon>
        <taxon>Hexacorallia</taxon>
        <taxon>Scleractinia</taxon>
        <taxon>Astrocoeniina</taxon>
        <taxon>Pocilloporidae</taxon>
        <taxon>Pocillopora</taxon>
    </lineage>
</organism>
<feature type="active site" evidence="5">
    <location>
        <position position="432"/>
    </location>
</feature>
<dbReference type="EC" id="4.6.1.16" evidence="4"/>
<dbReference type="SUPFAM" id="SSF53032">
    <property type="entry name" value="tRNA-intron endonuclease catalytic domain-like"/>
    <property type="match status" value="1"/>
</dbReference>
<feature type="active site" evidence="5">
    <location>
        <position position="378"/>
    </location>
</feature>
<comment type="function">
    <text evidence="4">Constitutes one of the two catalytic subunit of the tRNA-splicing endonuclease complex, a complex responsible for identification and cleavage of the splice sites in pre-tRNA. It cleaves pre-tRNA at the 5'- and 3'-splice sites to release the intron. The products are an intron and two tRNA half-molecules bearing 2',3'-cyclic phosphate and 5'-OH termini. There are no conserved sequences at the splice sites, but the intron is invariably located at the same site in the gene, placing the splice sites an invariant distance from the constant structural features of the tRNA body.</text>
</comment>
<feature type="region of interest" description="Disordered" evidence="6">
    <location>
        <begin position="190"/>
        <end position="249"/>
    </location>
</feature>
<dbReference type="EMBL" id="RCHS01001151">
    <property type="protein sequence ID" value="RMX54931.1"/>
    <property type="molecule type" value="Genomic_DNA"/>
</dbReference>
<reference evidence="9 10" key="1">
    <citation type="journal article" date="2018" name="Sci. Rep.">
        <title>Comparative analysis of the Pocillopora damicornis genome highlights role of immune system in coral evolution.</title>
        <authorList>
            <person name="Cunning R."/>
            <person name="Bay R.A."/>
            <person name="Gillette P."/>
            <person name="Baker A.C."/>
            <person name="Traylor-Knowles N."/>
        </authorList>
    </citation>
    <scope>NUCLEOTIDE SEQUENCE [LARGE SCALE GENOMIC DNA]</scope>
    <source>
        <strain evidence="9">RSMAS</strain>
        <tissue evidence="9">Whole animal</tissue>
    </source>
</reference>
<keyword evidence="3 4" id="KW-0456">Lyase</keyword>
<accession>A0A3M6UMT2</accession>
<dbReference type="InterPro" id="IPR011856">
    <property type="entry name" value="tRNA_endonuc-like_dom_sf"/>
</dbReference>
<evidence type="ECO:0000256" key="6">
    <source>
        <dbReference type="SAM" id="MobiDB-lite"/>
    </source>
</evidence>
<dbReference type="GO" id="GO:0000213">
    <property type="term" value="F:tRNA-intron lyase activity"/>
    <property type="evidence" value="ECO:0007669"/>
    <property type="project" value="UniProtKB-UniRule"/>
</dbReference>
<evidence type="ECO:0000313" key="10">
    <source>
        <dbReference type="Proteomes" id="UP000275408"/>
    </source>
</evidence>
<dbReference type="Pfam" id="PF01974">
    <property type="entry name" value="tRNA_int_endo"/>
    <property type="match status" value="1"/>
</dbReference>
<dbReference type="GO" id="GO:0000214">
    <property type="term" value="C:tRNA-intron endonuclease complex"/>
    <property type="evidence" value="ECO:0007669"/>
    <property type="project" value="UniProtKB-UniRule"/>
</dbReference>
<dbReference type="GO" id="GO:0005737">
    <property type="term" value="C:cytoplasm"/>
    <property type="evidence" value="ECO:0007669"/>
    <property type="project" value="TreeGrafter"/>
</dbReference>
<evidence type="ECO:0000256" key="2">
    <source>
        <dbReference type="ARBA" id="ARBA00022694"/>
    </source>
</evidence>
<proteinExistence type="inferred from homology"/>
<keyword evidence="2 4" id="KW-0819">tRNA processing</keyword>
<protein>
    <recommendedName>
        <fullName evidence="4">tRNA-splicing endonuclease subunit Sen2</fullName>
        <ecNumber evidence="4">4.6.1.16</ecNumber>
    </recommendedName>
</protein>
<dbReference type="PANTHER" id="PTHR21227:SF0">
    <property type="entry name" value="TRNA-SPLICING ENDONUCLEASE SUBUNIT SEN2"/>
    <property type="match status" value="1"/>
</dbReference>
<evidence type="ECO:0000256" key="5">
    <source>
        <dbReference type="PIRSR" id="PIRSR011789-1"/>
    </source>
</evidence>
<dbReference type="PIRSF" id="PIRSF011789">
    <property type="entry name" value="tRNA_splic_SEN2"/>
    <property type="match status" value="1"/>
</dbReference>
<feature type="domain" description="tRNA intron endonuclease N-terminal" evidence="8">
    <location>
        <begin position="302"/>
        <end position="338"/>
    </location>
</feature>
<dbReference type="AlphaFoldDB" id="A0A3M6UMT2"/>
<name>A0A3M6UMT2_POCDA</name>
<dbReference type="GO" id="GO:0000379">
    <property type="term" value="P:tRNA-type intron splice site recognition and cleavage"/>
    <property type="evidence" value="ECO:0007669"/>
    <property type="project" value="TreeGrafter"/>
</dbReference>
<dbReference type="Pfam" id="PF02778">
    <property type="entry name" value="tRNA_int_endo_N"/>
    <property type="match status" value="1"/>
</dbReference>
<evidence type="ECO:0000256" key="4">
    <source>
        <dbReference type="PIRNR" id="PIRNR011789"/>
    </source>
</evidence>
<dbReference type="InterPro" id="IPR006676">
    <property type="entry name" value="tRNA_splic"/>
</dbReference>
<dbReference type="InterPro" id="IPR016589">
    <property type="entry name" value="tRNA_splic_SEN2"/>
</dbReference>
<comment type="similarity">
    <text evidence="1 4">Belongs to the tRNA-intron endonuclease family.</text>
</comment>